<evidence type="ECO:0000313" key="11">
    <source>
        <dbReference type="Proteomes" id="UP001202479"/>
    </source>
</evidence>
<feature type="repeat" description="Solcar" evidence="7">
    <location>
        <begin position="32"/>
        <end position="127"/>
    </location>
</feature>
<gene>
    <name evidence="10" type="ORF">KGF56_002731</name>
</gene>
<accession>A0AAI9SX10</accession>
<evidence type="ECO:0000256" key="8">
    <source>
        <dbReference type="RuleBase" id="RU000488"/>
    </source>
</evidence>
<evidence type="ECO:0000256" key="2">
    <source>
        <dbReference type="ARBA" id="ARBA00004141"/>
    </source>
</evidence>
<comment type="subcellular location">
    <subcellularLocation>
        <location evidence="2">Membrane</location>
        <topology evidence="2">Multi-pass membrane protein</topology>
    </subcellularLocation>
</comment>
<evidence type="ECO:0000256" key="3">
    <source>
        <dbReference type="ARBA" id="ARBA00021935"/>
    </source>
</evidence>
<keyword evidence="11" id="KW-1185">Reference proteome</keyword>
<reference evidence="10" key="1">
    <citation type="journal article" date="2022" name="DNA Res.">
        <title>Genome analysis of five recently described species of the CUG-Ser clade uncovers Candida theae as a new hybrid lineage with pathogenic potential in the Candida parapsilosis species complex.</title>
        <authorList>
            <person name="Mixao V."/>
            <person name="Del Olmo V."/>
            <person name="Hegedusova E."/>
            <person name="Saus E."/>
            <person name="Pryszcz L."/>
            <person name="Cillingova A."/>
            <person name="Nosek J."/>
            <person name="Gabaldon T."/>
        </authorList>
    </citation>
    <scope>NUCLEOTIDE SEQUENCE</scope>
    <source>
        <strain evidence="10">CBS 10844</strain>
    </source>
</reference>
<sequence length="129" mass="14218">MSGTFPQNGSSIPAITGEIDHKHAIHVFPERLQPLRSSIIAYAASLASTLVGYPMDTVKVHTAKSLAQKNMITSMLRKQLGLDKDLIHIAKTGLSQRKSYRGLGIAIARSFITNMVFFGVFELSMMHFI</sequence>
<dbReference type="GeneID" id="73380348"/>
<comment type="function">
    <text evidence="1">Mitochondrial transporter that mediates uptake of thiamine pyrophosphate (ThPP) into mitochondria.</text>
</comment>
<dbReference type="SUPFAM" id="SSF103506">
    <property type="entry name" value="Mitochondrial carrier"/>
    <property type="match status" value="1"/>
</dbReference>
<evidence type="ECO:0000256" key="1">
    <source>
        <dbReference type="ARBA" id="ARBA00002238"/>
    </source>
</evidence>
<evidence type="ECO:0000256" key="4">
    <source>
        <dbReference type="ARBA" id="ARBA00022692"/>
    </source>
</evidence>
<dbReference type="Proteomes" id="UP001202479">
    <property type="component" value="Unassembled WGS sequence"/>
</dbReference>
<evidence type="ECO:0000256" key="7">
    <source>
        <dbReference type="PROSITE-ProRule" id="PRU00282"/>
    </source>
</evidence>
<evidence type="ECO:0000256" key="9">
    <source>
        <dbReference type="SAM" id="Phobius"/>
    </source>
</evidence>
<keyword evidence="8" id="KW-0813">Transport</keyword>
<proteinExistence type="inferred from homology"/>
<dbReference type="Pfam" id="PF00153">
    <property type="entry name" value="Mito_carr"/>
    <property type="match status" value="1"/>
</dbReference>
<comment type="similarity">
    <text evidence="8">Belongs to the mitochondrial carrier (TC 2.A.29) family.</text>
</comment>
<protein>
    <recommendedName>
        <fullName evidence="3">Mitochondrial thiamine pyrophosphate carrier 1</fullName>
    </recommendedName>
</protein>
<dbReference type="AlphaFoldDB" id="A0AAI9SX10"/>
<keyword evidence="5 9" id="KW-1133">Transmembrane helix</keyword>
<dbReference type="InterPro" id="IPR018108">
    <property type="entry name" value="MCP_transmembrane"/>
</dbReference>
<dbReference type="GO" id="GO:0016020">
    <property type="term" value="C:membrane"/>
    <property type="evidence" value="ECO:0007669"/>
    <property type="project" value="UniProtKB-SubCell"/>
</dbReference>
<keyword evidence="6 7" id="KW-0472">Membrane</keyword>
<name>A0AAI9SX10_9ASCO</name>
<evidence type="ECO:0000256" key="5">
    <source>
        <dbReference type="ARBA" id="ARBA00022989"/>
    </source>
</evidence>
<dbReference type="PROSITE" id="PS50920">
    <property type="entry name" value="SOLCAR"/>
    <property type="match status" value="1"/>
</dbReference>
<dbReference type="EMBL" id="JAHUZD010000102">
    <property type="protein sequence ID" value="KAI3404434.1"/>
    <property type="molecule type" value="Genomic_DNA"/>
</dbReference>
<dbReference type="Gene3D" id="1.50.40.10">
    <property type="entry name" value="Mitochondrial carrier domain"/>
    <property type="match status" value="1"/>
</dbReference>
<evidence type="ECO:0000313" key="10">
    <source>
        <dbReference type="EMBL" id="KAI3404434.1"/>
    </source>
</evidence>
<dbReference type="InterPro" id="IPR023395">
    <property type="entry name" value="MCP_dom_sf"/>
</dbReference>
<evidence type="ECO:0000256" key="6">
    <source>
        <dbReference type="ARBA" id="ARBA00023136"/>
    </source>
</evidence>
<feature type="transmembrane region" description="Helical" evidence="9">
    <location>
        <begin position="100"/>
        <end position="121"/>
    </location>
</feature>
<dbReference type="RefSeq" id="XP_049180179.1">
    <property type="nucleotide sequence ID" value="XM_049323991.1"/>
</dbReference>
<comment type="caution">
    <text evidence="10">The sequence shown here is derived from an EMBL/GenBank/DDBJ whole genome shotgun (WGS) entry which is preliminary data.</text>
</comment>
<keyword evidence="4 7" id="KW-0812">Transmembrane</keyword>
<organism evidence="10 11">
    <name type="scientific">Candida oxycetoniae</name>
    <dbReference type="NCBI Taxonomy" id="497107"/>
    <lineage>
        <taxon>Eukaryota</taxon>
        <taxon>Fungi</taxon>
        <taxon>Dikarya</taxon>
        <taxon>Ascomycota</taxon>
        <taxon>Saccharomycotina</taxon>
        <taxon>Pichiomycetes</taxon>
        <taxon>Debaryomycetaceae</taxon>
        <taxon>Candida/Lodderomyces clade</taxon>
        <taxon>Candida</taxon>
    </lineage>
</organism>